<evidence type="ECO:0000313" key="1">
    <source>
        <dbReference type="EMBL" id="JAD60725.1"/>
    </source>
</evidence>
<name>A0A0A9BHN2_ARUDO</name>
<organism evidence="1">
    <name type="scientific">Arundo donax</name>
    <name type="common">Giant reed</name>
    <name type="synonym">Donax arundinaceus</name>
    <dbReference type="NCBI Taxonomy" id="35708"/>
    <lineage>
        <taxon>Eukaryota</taxon>
        <taxon>Viridiplantae</taxon>
        <taxon>Streptophyta</taxon>
        <taxon>Embryophyta</taxon>
        <taxon>Tracheophyta</taxon>
        <taxon>Spermatophyta</taxon>
        <taxon>Magnoliopsida</taxon>
        <taxon>Liliopsida</taxon>
        <taxon>Poales</taxon>
        <taxon>Poaceae</taxon>
        <taxon>PACMAD clade</taxon>
        <taxon>Arundinoideae</taxon>
        <taxon>Arundineae</taxon>
        <taxon>Arundo</taxon>
    </lineage>
</organism>
<dbReference type="EMBL" id="GBRH01237170">
    <property type="protein sequence ID" value="JAD60725.1"/>
    <property type="molecule type" value="Transcribed_RNA"/>
</dbReference>
<proteinExistence type="predicted"/>
<dbReference type="AlphaFoldDB" id="A0A0A9BHN2"/>
<reference evidence="1" key="2">
    <citation type="journal article" date="2015" name="Data Brief">
        <title>Shoot transcriptome of the giant reed, Arundo donax.</title>
        <authorList>
            <person name="Barrero R.A."/>
            <person name="Guerrero F.D."/>
            <person name="Moolhuijzen P."/>
            <person name="Goolsby J.A."/>
            <person name="Tidwell J."/>
            <person name="Bellgard S.E."/>
            <person name="Bellgard M.I."/>
        </authorList>
    </citation>
    <scope>NUCLEOTIDE SEQUENCE</scope>
    <source>
        <tissue evidence="1">Shoot tissue taken approximately 20 cm above the soil surface</tissue>
    </source>
</reference>
<reference evidence="1" key="1">
    <citation type="submission" date="2014-09" db="EMBL/GenBank/DDBJ databases">
        <authorList>
            <person name="Magalhaes I.L.F."/>
            <person name="Oliveira U."/>
            <person name="Santos F.R."/>
            <person name="Vidigal T.H.D.A."/>
            <person name="Brescovit A.D."/>
            <person name="Santos A.J."/>
        </authorList>
    </citation>
    <scope>NUCLEOTIDE SEQUENCE</scope>
    <source>
        <tissue evidence="1">Shoot tissue taken approximately 20 cm above the soil surface</tissue>
    </source>
</reference>
<accession>A0A0A9BHN2</accession>
<protein>
    <submittedName>
        <fullName evidence="1">Uncharacterized protein</fullName>
    </submittedName>
</protein>
<sequence length="34" mass="3785">MCLHPCFIWHSELSLASKVGRCTMAMFSVSLPSN</sequence>